<dbReference type="AlphaFoldDB" id="L7UJ05"/>
<evidence type="ECO:0000313" key="3">
    <source>
        <dbReference type="EMBL" id="AGC48946.1"/>
    </source>
</evidence>
<dbReference type="PATRIC" id="fig|1278073.3.peg.7805"/>
<keyword evidence="4" id="KW-1185">Reference proteome</keyword>
<evidence type="ECO:0000256" key="2">
    <source>
        <dbReference type="SAM" id="SignalP"/>
    </source>
</evidence>
<dbReference type="HOGENOM" id="CLU_2570244_0_0_7"/>
<proteinExistence type="predicted"/>
<evidence type="ECO:0008006" key="5">
    <source>
        <dbReference type="Google" id="ProtNLM"/>
    </source>
</evidence>
<dbReference type="EMBL" id="CP004025">
    <property type="protein sequence ID" value="AGC48946.1"/>
    <property type="molecule type" value="Genomic_DNA"/>
</dbReference>
<evidence type="ECO:0000313" key="4">
    <source>
        <dbReference type="Proteomes" id="UP000011131"/>
    </source>
</evidence>
<reference evidence="3 4" key="1">
    <citation type="journal article" date="2013" name="Genome Announc.">
        <title>Complete genome sequence of Myxococcus stipitatus strain DSM 14675, a fruiting myxobacterium.</title>
        <authorList>
            <person name="Huntley S."/>
            <person name="Kneip S."/>
            <person name="Treuner-Lange A."/>
            <person name="Sogaard-Andersen L."/>
        </authorList>
    </citation>
    <scope>NUCLEOTIDE SEQUENCE [LARGE SCALE GENOMIC DNA]</scope>
    <source>
        <strain evidence="4">DSM 14675 / JCM 12634 / Mx s8</strain>
    </source>
</reference>
<keyword evidence="2" id="KW-0732">Signal</keyword>
<feature type="chain" id="PRO_5003983663" description="Lipoprotein" evidence="2">
    <location>
        <begin position="19"/>
        <end position="81"/>
    </location>
</feature>
<feature type="signal peptide" evidence="2">
    <location>
        <begin position="1"/>
        <end position="18"/>
    </location>
</feature>
<dbReference type="RefSeq" id="WP_015353199.1">
    <property type="nucleotide sequence ID" value="NC_020126.1"/>
</dbReference>
<feature type="compositionally biased region" description="Basic and acidic residues" evidence="1">
    <location>
        <begin position="35"/>
        <end position="81"/>
    </location>
</feature>
<sequence>MKNWVALGLLCFASAAYATDKTTPAKTPPPSTEKPSAKAEEAANSKEPKVLTVEEDKAAKQDPKNKKTETKAKEGGSKPTM</sequence>
<evidence type="ECO:0000256" key="1">
    <source>
        <dbReference type="SAM" id="MobiDB-lite"/>
    </source>
</evidence>
<dbReference type="Proteomes" id="UP000011131">
    <property type="component" value="Chromosome"/>
</dbReference>
<feature type="region of interest" description="Disordered" evidence="1">
    <location>
        <begin position="18"/>
        <end position="81"/>
    </location>
</feature>
<protein>
    <recommendedName>
        <fullName evidence="5">Lipoprotein</fullName>
    </recommendedName>
</protein>
<organism evidence="3 4">
    <name type="scientific">Myxococcus stipitatus (strain DSM 14675 / JCM 12634 / Mx s8)</name>
    <dbReference type="NCBI Taxonomy" id="1278073"/>
    <lineage>
        <taxon>Bacteria</taxon>
        <taxon>Pseudomonadati</taxon>
        <taxon>Myxococcota</taxon>
        <taxon>Myxococcia</taxon>
        <taxon>Myxococcales</taxon>
        <taxon>Cystobacterineae</taxon>
        <taxon>Myxococcaceae</taxon>
        <taxon>Myxococcus</taxon>
    </lineage>
</organism>
<dbReference type="STRING" id="1278073.MYSTI_07674"/>
<dbReference type="KEGG" id="msd:MYSTI_07674"/>
<gene>
    <name evidence="3" type="ordered locus">MYSTI_07674</name>
</gene>
<accession>L7UJ05</accession>
<name>L7UJ05_MYXSD</name>